<feature type="compositionally biased region" description="Basic and acidic residues" evidence="1">
    <location>
        <begin position="267"/>
        <end position="276"/>
    </location>
</feature>
<feature type="compositionally biased region" description="Acidic residues" evidence="1">
    <location>
        <begin position="132"/>
        <end position="141"/>
    </location>
</feature>
<feature type="region of interest" description="Disordered" evidence="1">
    <location>
        <begin position="515"/>
        <end position="537"/>
    </location>
</feature>
<feature type="region of interest" description="Disordered" evidence="1">
    <location>
        <begin position="265"/>
        <end position="467"/>
    </location>
</feature>
<feature type="compositionally biased region" description="Polar residues" evidence="1">
    <location>
        <begin position="527"/>
        <end position="537"/>
    </location>
</feature>
<sequence length="892" mass="97328">MATSPRKNAPAFAQTWDESDAAFLDPKSLPIQRLPRAWDRKQEVKTAGNGKQKEIWRKYGTRSRTSDATAREDLEDDTRARAVKRQQRMSPKAIEKAAASRFSRTRAFEATRWDRRKSVLPRKKATGAEISPEVEEDEEQDTTTTDLSNVSFSEITVDNVRAETQEMTLLPEGEHRRSTFTFLLDEDENASYPKAMDDTSASTAHLAHTEHLEQDATLTRLFQASHEVSVEVKTPAEPLSYPELPTTPASEEEVAVAIDRGQTCEEGVERDVDEKSVSVQPADDVMDEDKPTEVEPSAQRVAGGDSEVATTGVAYPALPQEPYVEESADRMDDSIEMETTAPWSPQTSEADSADFDFDGPDKDLDENFTEASLQLNIQRDMQLEEPPWSNSHMAVHEHHAAGNTEDLTDEEESPSKPYAAVDEAIDDIASGLTLGTVTSSREPTPRKLGSPSPPPRTASGPEDATMTFAFDDDTALLKDFLSRAAVSKANKAENIARRESLQNRRDSDVIRHALASPRKALEDKDPNSPSKYDNDTTLNLSQTLTLDMDSTASLSPSKAPTQAEAKAEDVGDSKAERMSRRSSRVRTSRLPAPSSIPTGPPKISVKRDGGDPVVLKKTDAQELGLLTRSNTRKNKQGAMAVNVRLLKLSNEARTTEANGTPESTETVVQVSGKKCVRWDSQLAHFQENTEAIADALADAESLATPDELSTAAPVAKPTRVKVPKVDKDATPKVRKVKNLGSRNGTPGKGLLTPASLLPDAMKADTEELEEKQRIPKPKTSRIKKLSVAGTDTVSTPAPVESKLPVLDIAPIGIDPTKASSTKERKSRLATPRKVKLPQLPSTALGDGKENQGKSIAAPAPKKSIPMPSVVIPTRVEMAVATTGLPRRRVRKM</sequence>
<dbReference type="Proteomes" id="UP000799764">
    <property type="component" value="Unassembled WGS sequence"/>
</dbReference>
<proteinExistence type="predicted"/>
<name>A0A9P4UF42_9PLEO</name>
<organism evidence="2 3">
    <name type="scientific">Karstenula rhodostoma CBS 690.94</name>
    <dbReference type="NCBI Taxonomy" id="1392251"/>
    <lineage>
        <taxon>Eukaryota</taxon>
        <taxon>Fungi</taxon>
        <taxon>Dikarya</taxon>
        <taxon>Ascomycota</taxon>
        <taxon>Pezizomycotina</taxon>
        <taxon>Dothideomycetes</taxon>
        <taxon>Pleosporomycetidae</taxon>
        <taxon>Pleosporales</taxon>
        <taxon>Massarineae</taxon>
        <taxon>Didymosphaeriaceae</taxon>
        <taxon>Karstenula</taxon>
    </lineage>
</organism>
<accession>A0A9P4UF42</accession>
<feature type="compositionally biased region" description="Polar residues" evidence="1">
    <location>
        <begin position="369"/>
        <end position="379"/>
    </location>
</feature>
<evidence type="ECO:0000313" key="2">
    <source>
        <dbReference type="EMBL" id="KAF2449599.1"/>
    </source>
</evidence>
<feature type="region of interest" description="Disordered" evidence="1">
    <location>
        <begin position="765"/>
        <end position="796"/>
    </location>
</feature>
<feature type="region of interest" description="Disordered" evidence="1">
    <location>
        <begin position="40"/>
        <end position="101"/>
    </location>
</feature>
<dbReference type="OrthoDB" id="4207369at2759"/>
<evidence type="ECO:0000313" key="3">
    <source>
        <dbReference type="Proteomes" id="UP000799764"/>
    </source>
</evidence>
<protein>
    <submittedName>
        <fullName evidence="2">Uncharacterized protein</fullName>
    </submittedName>
</protein>
<evidence type="ECO:0000256" key="1">
    <source>
        <dbReference type="SAM" id="MobiDB-lite"/>
    </source>
</evidence>
<reference evidence="2" key="1">
    <citation type="journal article" date="2020" name="Stud. Mycol.">
        <title>101 Dothideomycetes genomes: a test case for predicting lifestyles and emergence of pathogens.</title>
        <authorList>
            <person name="Haridas S."/>
            <person name="Albert R."/>
            <person name="Binder M."/>
            <person name="Bloem J."/>
            <person name="Labutti K."/>
            <person name="Salamov A."/>
            <person name="Andreopoulos B."/>
            <person name="Baker S."/>
            <person name="Barry K."/>
            <person name="Bills G."/>
            <person name="Bluhm B."/>
            <person name="Cannon C."/>
            <person name="Castanera R."/>
            <person name="Culley D."/>
            <person name="Daum C."/>
            <person name="Ezra D."/>
            <person name="Gonzalez J."/>
            <person name="Henrissat B."/>
            <person name="Kuo A."/>
            <person name="Liang C."/>
            <person name="Lipzen A."/>
            <person name="Lutzoni F."/>
            <person name="Magnuson J."/>
            <person name="Mondo S."/>
            <person name="Nolan M."/>
            <person name="Ohm R."/>
            <person name="Pangilinan J."/>
            <person name="Park H.-J."/>
            <person name="Ramirez L."/>
            <person name="Alfaro M."/>
            <person name="Sun H."/>
            <person name="Tritt A."/>
            <person name="Yoshinaga Y."/>
            <person name="Zwiers L.-H."/>
            <person name="Turgeon B."/>
            <person name="Goodwin S."/>
            <person name="Spatafora J."/>
            <person name="Crous P."/>
            <person name="Grigoriev I."/>
        </authorList>
    </citation>
    <scope>NUCLEOTIDE SEQUENCE</scope>
    <source>
        <strain evidence="2">CBS 690.94</strain>
    </source>
</reference>
<feature type="region of interest" description="Disordered" evidence="1">
    <location>
        <begin position="812"/>
        <end position="866"/>
    </location>
</feature>
<feature type="compositionally biased region" description="Polar residues" evidence="1">
    <location>
        <begin position="433"/>
        <end position="442"/>
    </location>
</feature>
<feature type="compositionally biased region" description="Polar residues" evidence="1">
    <location>
        <begin position="341"/>
        <end position="350"/>
    </location>
</feature>
<feature type="compositionally biased region" description="Acidic residues" evidence="1">
    <location>
        <begin position="351"/>
        <end position="368"/>
    </location>
</feature>
<feature type="region of interest" description="Disordered" evidence="1">
    <location>
        <begin position="115"/>
        <end position="146"/>
    </location>
</feature>
<dbReference type="AlphaFoldDB" id="A0A9P4UF42"/>
<feature type="compositionally biased region" description="Polar residues" evidence="1">
    <location>
        <begin position="551"/>
        <end position="560"/>
    </location>
</feature>
<keyword evidence="3" id="KW-1185">Reference proteome</keyword>
<gene>
    <name evidence="2" type="ORF">P171DRAFT_196307</name>
</gene>
<feature type="region of interest" description="Disordered" evidence="1">
    <location>
        <begin position="551"/>
        <end position="612"/>
    </location>
</feature>
<feature type="compositionally biased region" description="Basic residues" evidence="1">
    <location>
        <begin position="824"/>
        <end position="835"/>
    </location>
</feature>
<feature type="compositionally biased region" description="Basic and acidic residues" evidence="1">
    <location>
        <begin position="69"/>
        <end position="80"/>
    </location>
</feature>
<feature type="compositionally biased region" description="Basic residues" evidence="1">
    <location>
        <begin position="774"/>
        <end position="784"/>
    </location>
</feature>
<feature type="compositionally biased region" description="Basic and acidic residues" evidence="1">
    <location>
        <begin position="565"/>
        <end position="579"/>
    </location>
</feature>
<comment type="caution">
    <text evidence="2">The sequence shown here is derived from an EMBL/GenBank/DDBJ whole genome shotgun (WGS) entry which is preliminary data.</text>
</comment>
<dbReference type="EMBL" id="MU001494">
    <property type="protein sequence ID" value="KAF2449599.1"/>
    <property type="molecule type" value="Genomic_DNA"/>
</dbReference>